<sequence length="614" mass="67474">MNCLSYLKIKETEEFKQFALRETGTTSSDTVSTSISKDKKTITTVTRVVPQLDLPWMIRKTVLKGQAVEFLDSRQFEGGGASRRAPFTQKFQSLNNISTAAEVLGEVTFARHPEFPEEKTTVIVEGLAAVSIPGMGKQIEKIIVQNLEKTYQSLPKLIDGWNLMGMAEEELTYFPEPEEIAVEEEEEDEEDSSKTESAAMGGGVSIEAAATKAARDIEAAASFRKDGSIITSPRRAAQRAAALRELASKRNNGRARRWVSLSSSTTRKGGGILSPWISPWSSPSKGKKSLFEARERLLARNKKRRRKGLFYYCGGAAFAPVVIFLLIVMCTWFALLVGFLPEVPDLTERSGLSIASVHDESNSISNEVVIEDAKWLGKRRRKNKHENDDDEYKISETSSGGGRSSRSSNGGSGRTRSNSDNANKNECADSNPSCAMWACDGECDANPSFMSQSCPCACEGMTKMKINNPETLDFDDDEFQLHVEWYDEKSSERRRGSIRITLDAKNAPKSSELVRETIRTGACARHSFCGASKCQFNRVENAYGLVQGKFAGIGKLGGNFGKRAEGASDSFSWDRGVFGSIPGGGDDFLIATKNHKEWDTGFTPIDGRVCSSDV</sequence>
<name>K8EKB3_9CHLO</name>
<dbReference type="KEGG" id="bpg:Bathy11g00920"/>
<accession>K8EKB3</accession>
<dbReference type="OrthoDB" id="532384at2759"/>
<protein>
    <submittedName>
        <fullName evidence="3">Uncharacterized protein</fullName>
    </submittedName>
</protein>
<dbReference type="Pfam" id="PF10698">
    <property type="entry name" value="DUF2505"/>
    <property type="match status" value="1"/>
</dbReference>
<keyword evidence="2" id="KW-1133">Transmembrane helix</keyword>
<organism evidence="3 4">
    <name type="scientific">Bathycoccus prasinos</name>
    <dbReference type="NCBI Taxonomy" id="41875"/>
    <lineage>
        <taxon>Eukaryota</taxon>
        <taxon>Viridiplantae</taxon>
        <taxon>Chlorophyta</taxon>
        <taxon>Mamiellophyceae</taxon>
        <taxon>Mamiellales</taxon>
        <taxon>Bathycoccaceae</taxon>
        <taxon>Bathycoccus</taxon>
    </lineage>
</organism>
<keyword evidence="2" id="KW-0472">Membrane</keyword>
<feature type="compositionally biased region" description="Acidic residues" evidence="1">
    <location>
        <begin position="181"/>
        <end position="191"/>
    </location>
</feature>
<keyword evidence="2" id="KW-0812">Transmembrane</keyword>
<dbReference type="STRING" id="41875.K8EKB3"/>
<evidence type="ECO:0000313" key="4">
    <source>
        <dbReference type="Proteomes" id="UP000198341"/>
    </source>
</evidence>
<dbReference type="EMBL" id="FO082268">
    <property type="protein sequence ID" value="CCO18456.1"/>
    <property type="molecule type" value="Genomic_DNA"/>
</dbReference>
<dbReference type="RefSeq" id="XP_007510111.1">
    <property type="nucleotide sequence ID" value="XM_007510049.1"/>
</dbReference>
<feature type="compositionally biased region" description="Low complexity" evidence="1">
    <location>
        <begin position="404"/>
        <end position="419"/>
    </location>
</feature>
<dbReference type="eggNOG" id="ENOG502SABR">
    <property type="taxonomic scope" value="Eukaryota"/>
</dbReference>
<dbReference type="Proteomes" id="UP000198341">
    <property type="component" value="Chromosome 11"/>
</dbReference>
<dbReference type="AlphaFoldDB" id="K8EKB3"/>
<feature type="transmembrane region" description="Helical" evidence="2">
    <location>
        <begin position="309"/>
        <end position="340"/>
    </location>
</feature>
<keyword evidence="4" id="KW-1185">Reference proteome</keyword>
<evidence type="ECO:0000256" key="1">
    <source>
        <dbReference type="SAM" id="MobiDB-lite"/>
    </source>
</evidence>
<gene>
    <name evidence="3" type="ordered locus">Bathy11g00920</name>
</gene>
<evidence type="ECO:0000313" key="3">
    <source>
        <dbReference type="EMBL" id="CCO18456.1"/>
    </source>
</evidence>
<evidence type="ECO:0000256" key="2">
    <source>
        <dbReference type="SAM" id="Phobius"/>
    </source>
</evidence>
<feature type="region of interest" description="Disordered" evidence="1">
    <location>
        <begin position="181"/>
        <end position="200"/>
    </location>
</feature>
<proteinExistence type="predicted"/>
<feature type="region of interest" description="Disordered" evidence="1">
    <location>
        <begin position="379"/>
        <end position="425"/>
    </location>
</feature>
<dbReference type="GeneID" id="19012772"/>
<dbReference type="InterPro" id="IPR019639">
    <property type="entry name" value="DUF2505"/>
</dbReference>
<reference evidence="3 4" key="1">
    <citation type="submission" date="2011-10" db="EMBL/GenBank/DDBJ databases">
        <authorList>
            <person name="Genoscope - CEA"/>
        </authorList>
    </citation>
    <scope>NUCLEOTIDE SEQUENCE [LARGE SCALE GENOMIC DNA]</scope>
    <source>
        <strain evidence="3 4">RCC 1105</strain>
    </source>
</reference>